<gene>
    <name evidence="2" type="ORF">UFOPK3662_02449</name>
</gene>
<dbReference type="EMBL" id="CAFBMW010000021">
    <property type="protein sequence ID" value="CAB4949559.1"/>
    <property type="molecule type" value="Genomic_DNA"/>
</dbReference>
<dbReference type="InterPro" id="IPR050190">
    <property type="entry name" value="UPF0213_domain"/>
</dbReference>
<feature type="domain" description="GIY-YIG" evidence="1">
    <location>
        <begin position="1"/>
        <end position="75"/>
    </location>
</feature>
<dbReference type="InterPro" id="IPR000305">
    <property type="entry name" value="GIY-YIG_endonuc"/>
</dbReference>
<evidence type="ECO:0000259" key="1">
    <source>
        <dbReference type="PROSITE" id="PS50164"/>
    </source>
</evidence>
<evidence type="ECO:0000313" key="2">
    <source>
        <dbReference type="EMBL" id="CAB4949559.1"/>
    </source>
</evidence>
<organism evidence="2">
    <name type="scientific">freshwater metagenome</name>
    <dbReference type="NCBI Taxonomy" id="449393"/>
    <lineage>
        <taxon>unclassified sequences</taxon>
        <taxon>metagenomes</taxon>
        <taxon>ecological metagenomes</taxon>
    </lineage>
</organism>
<dbReference type="Gene3D" id="3.40.1440.10">
    <property type="entry name" value="GIY-YIG endonuclease"/>
    <property type="match status" value="1"/>
</dbReference>
<dbReference type="PANTHER" id="PTHR34477:SF1">
    <property type="entry name" value="UPF0213 PROTEIN YHBQ"/>
    <property type="match status" value="1"/>
</dbReference>
<accession>A0A6J7K3Q5</accession>
<proteinExistence type="predicted"/>
<dbReference type="CDD" id="cd10456">
    <property type="entry name" value="GIY-YIG_UPF0213"/>
    <property type="match status" value="1"/>
</dbReference>
<name>A0A6J7K3Q5_9ZZZZ</name>
<dbReference type="InterPro" id="IPR035901">
    <property type="entry name" value="GIY-YIG_endonuc_sf"/>
</dbReference>
<protein>
    <submittedName>
        <fullName evidence="2">Unannotated protein</fullName>
    </submittedName>
</protein>
<reference evidence="2" key="1">
    <citation type="submission" date="2020-05" db="EMBL/GenBank/DDBJ databases">
        <authorList>
            <person name="Chiriac C."/>
            <person name="Salcher M."/>
            <person name="Ghai R."/>
            <person name="Kavagutti S V."/>
        </authorList>
    </citation>
    <scope>NUCLEOTIDE SEQUENCE</scope>
</reference>
<dbReference type="PANTHER" id="PTHR34477">
    <property type="entry name" value="UPF0213 PROTEIN YHBQ"/>
    <property type="match status" value="1"/>
</dbReference>
<dbReference type="Pfam" id="PF01541">
    <property type="entry name" value="GIY-YIG"/>
    <property type="match status" value="1"/>
</dbReference>
<dbReference type="AlphaFoldDB" id="A0A6J7K3Q5"/>
<dbReference type="PROSITE" id="PS50164">
    <property type="entry name" value="GIY_YIG"/>
    <property type="match status" value="1"/>
</dbReference>
<sequence>MPHVYILRCSDGSFYVGSTRHLERRVFEHNEGVGAAYTRRRRPVELVWSAECERIDEAFAMEKRIQGWSRAKRQALIDDRTDELGMLSSRSWAALRARGRGSTP</sequence>
<dbReference type="SUPFAM" id="SSF82771">
    <property type="entry name" value="GIY-YIG endonuclease"/>
    <property type="match status" value="1"/>
</dbReference>